<keyword evidence="1" id="KW-0732">Signal</keyword>
<accession>A0ABQ3I1J2</accession>
<feature type="signal peptide" evidence="1">
    <location>
        <begin position="1"/>
        <end position="31"/>
    </location>
</feature>
<feature type="chain" id="PRO_5045118819" description="HEAT repeat domain-containing protein" evidence="1">
    <location>
        <begin position="32"/>
        <end position="520"/>
    </location>
</feature>
<evidence type="ECO:0008006" key="4">
    <source>
        <dbReference type="Google" id="ProtNLM"/>
    </source>
</evidence>
<reference evidence="3" key="1">
    <citation type="journal article" date="2019" name="Int. J. Syst. Evol. Microbiol.">
        <title>The Global Catalogue of Microorganisms (GCM) 10K type strain sequencing project: providing services to taxonomists for standard genome sequencing and annotation.</title>
        <authorList>
            <consortium name="The Broad Institute Genomics Platform"/>
            <consortium name="The Broad Institute Genome Sequencing Center for Infectious Disease"/>
            <person name="Wu L."/>
            <person name="Ma J."/>
        </authorList>
    </citation>
    <scope>NUCLEOTIDE SEQUENCE [LARGE SCALE GENOMIC DNA]</scope>
    <source>
        <strain evidence="3">CGMCC 1.15111</strain>
    </source>
</reference>
<evidence type="ECO:0000313" key="2">
    <source>
        <dbReference type="EMBL" id="GHE55720.1"/>
    </source>
</evidence>
<evidence type="ECO:0000256" key="1">
    <source>
        <dbReference type="SAM" id="SignalP"/>
    </source>
</evidence>
<evidence type="ECO:0000313" key="3">
    <source>
        <dbReference type="Proteomes" id="UP000658258"/>
    </source>
</evidence>
<gene>
    <name evidence="2" type="ORF">GCM10011340_08120</name>
</gene>
<dbReference type="EMBL" id="BNAG01000001">
    <property type="protein sequence ID" value="GHE55720.1"/>
    <property type="molecule type" value="Genomic_DNA"/>
</dbReference>
<organism evidence="2 3">
    <name type="scientific">Roseivirga thermotolerans</name>
    <dbReference type="NCBI Taxonomy" id="1758176"/>
    <lineage>
        <taxon>Bacteria</taxon>
        <taxon>Pseudomonadati</taxon>
        <taxon>Bacteroidota</taxon>
        <taxon>Cytophagia</taxon>
        <taxon>Cytophagales</taxon>
        <taxon>Roseivirgaceae</taxon>
        <taxon>Roseivirga</taxon>
    </lineage>
</organism>
<sequence>MKTQKMKIRSLVMGVAVAILALLSFTHQLKAQDEKTSTSISIEKGVHKVSHTNSQGRFNVEYDGRIEFTDDDRAIKSISRGGYLLIRKTSFGDRREILAEPNADGTINYEYRVGRNRQEWNKEAQDFLATMLLEVIRTTGIGAEARVERFYKRGGLDGVLQEVSNIRSDYVSRIYLDALLTSQNLNNKELVGVADFISRRISSDFYTAELFKDHSNKFLKNEEATNAFLAALGRMDSDHYIAGILERVLRENLSDSSLEKVLLSVKRMDSDHYKTGVIKSLLDRKDLNDKTIDRVVLLAGDIDSDHYATQVLKEALSRPNLSDQAFNSLMDAMSNIGSDHYVTETFRSMIRSREVPDKVIEAVINRIEYMDSDHYRTVILNDLFANNKVSEKYFESLLRTVGKIDSDHYASQILARLLKDKTLNDAMYTAVLERVADIDSDHYKVGILKDVMRGSLNKKNLMGLLKVADGIDSDYYKSEVLKNACNLVRESDNEVKNQYRSVARSIRSDTYYGKVARCID</sequence>
<proteinExistence type="predicted"/>
<protein>
    <recommendedName>
        <fullName evidence="4">HEAT repeat domain-containing protein</fullName>
    </recommendedName>
</protein>
<dbReference type="Proteomes" id="UP000658258">
    <property type="component" value="Unassembled WGS sequence"/>
</dbReference>
<keyword evidence="3" id="KW-1185">Reference proteome</keyword>
<comment type="caution">
    <text evidence="2">The sequence shown here is derived from an EMBL/GenBank/DDBJ whole genome shotgun (WGS) entry which is preliminary data.</text>
</comment>
<name>A0ABQ3I1J2_9BACT</name>